<accession>A0ABQ4FVR0</accession>
<dbReference type="CDD" id="cd16917">
    <property type="entry name" value="HATPase_UhpB-NarQ-NarX-like"/>
    <property type="match status" value="1"/>
</dbReference>
<keyword evidence="12" id="KW-1185">Reference proteome</keyword>
<evidence type="ECO:0000313" key="12">
    <source>
        <dbReference type="Proteomes" id="UP000603904"/>
    </source>
</evidence>
<keyword evidence="9" id="KW-1133">Transmembrane helix</keyword>
<keyword evidence="3" id="KW-0597">Phosphoprotein</keyword>
<protein>
    <recommendedName>
        <fullName evidence="2">histidine kinase</fullName>
        <ecNumber evidence="2">2.7.13.3</ecNumber>
    </recommendedName>
</protein>
<reference evidence="11 12" key="1">
    <citation type="submission" date="2021-01" db="EMBL/GenBank/DDBJ databases">
        <title>Whole genome shotgun sequence of Microbispora corallina NBRC 16416.</title>
        <authorList>
            <person name="Komaki H."/>
            <person name="Tamura T."/>
        </authorList>
    </citation>
    <scope>NUCLEOTIDE SEQUENCE [LARGE SCALE GENOMIC DNA]</scope>
    <source>
        <strain evidence="11 12">NBRC 16416</strain>
    </source>
</reference>
<name>A0ABQ4FVR0_9ACTN</name>
<sequence>MFAAGRIGRAVDGALALGVVLATVGPLLLPDPKPWWIIGLGLLASVPVWWRRQAPMVVAAVVGAAMSVMVTWEKPFLPFGPLLAVYTIADVSHTWKRLAAIPLIVATVGVSLVLPGENDETFRLMGTAFVAAYALGTSARASRSRTAELAERARRREQEHIAAAAEERTRIARDMHDIVTHSVGLMVVQAEAGPVVVRSDPDRAEAVFDAIADTGRGALAELRGVLAALRSPGEGGGPSWGRAGERLGESLFQPRLANLPALVEHSGLDVVSTTVGIPRPVPESVEAAVYRIVQEALTNVRKHAGTRAVRLTLTWLESLTVEIADDGRGPGQGGGYGLAGMRERAAACGGTLRAESGQNGGFLVKAEFPLE</sequence>
<evidence type="ECO:0000256" key="8">
    <source>
        <dbReference type="ARBA" id="ARBA00023012"/>
    </source>
</evidence>
<organism evidence="11 12">
    <name type="scientific">Microbispora corallina</name>
    <dbReference type="NCBI Taxonomy" id="83302"/>
    <lineage>
        <taxon>Bacteria</taxon>
        <taxon>Bacillati</taxon>
        <taxon>Actinomycetota</taxon>
        <taxon>Actinomycetes</taxon>
        <taxon>Streptosporangiales</taxon>
        <taxon>Streptosporangiaceae</taxon>
        <taxon>Microbispora</taxon>
    </lineage>
</organism>
<evidence type="ECO:0000256" key="3">
    <source>
        <dbReference type="ARBA" id="ARBA00022553"/>
    </source>
</evidence>
<evidence type="ECO:0000256" key="5">
    <source>
        <dbReference type="ARBA" id="ARBA00022741"/>
    </source>
</evidence>
<comment type="caution">
    <text evidence="11">The sequence shown here is derived from an EMBL/GenBank/DDBJ whole genome shotgun (WGS) entry which is preliminary data.</text>
</comment>
<dbReference type="GO" id="GO:0016301">
    <property type="term" value="F:kinase activity"/>
    <property type="evidence" value="ECO:0007669"/>
    <property type="project" value="UniProtKB-KW"/>
</dbReference>
<dbReference type="Proteomes" id="UP000603904">
    <property type="component" value="Unassembled WGS sequence"/>
</dbReference>
<dbReference type="EMBL" id="BOOC01000005">
    <property type="protein sequence ID" value="GIH38903.1"/>
    <property type="molecule type" value="Genomic_DNA"/>
</dbReference>
<dbReference type="InterPro" id="IPR011712">
    <property type="entry name" value="Sig_transdc_His_kin_sub3_dim/P"/>
</dbReference>
<dbReference type="InterPro" id="IPR003594">
    <property type="entry name" value="HATPase_dom"/>
</dbReference>
<dbReference type="PANTHER" id="PTHR24421">
    <property type="entry name" value="NITRATE/NITRITE SENSOR PROTEIN NARX-RELATED"/>
    <property type="match status" value="1"/>
</dbReference>
<keyword evidence="9" id="KW-0472">Membrane</keyword>
<evidence type="ECO:0000256" key="1">
    <source>
        <dbReference type="ARBA" id="ARBA00000085"/>
    </source>
</evidence>
<dbReference type="Pfam" id="PF02518">
    <property type="entry name" value="HATPase_c"/>
    <property type="match status" value="1"/>
</dbReference>
<evidence type="ECO:0000256" key="9">
    <source>
        <dbReference type="SAM" id="Phobius"/>
    </source>
</evidence>
<proteinExistence type="predicted"/>
<dbReference type="InterPro" id="IPR055558">
    <property type="entry name" value="DUF7134"/>
</dbReference>
<feature type="domain" description="Histidine kinase/HSP90-like ATPase" evidence="10">
    <location>
        <begin position="284"/>
        <end position="371"/>
    </location>
</feature>
<dbReference type="InterPro" id="IPR050482">
    <property type="entry name" value="Sensor_HK_TwoCompSys"/>
</dbReference>
<keyword evidence="7" id="KW-0067">ATP-binding</keyword>
<evidence type="ECO:0000256" key="4">
    <source>
        <dbReference type="ARBA" id="ARBA00022679"/>
    </source>
</evidence>
<dbReference type="Gene3D" id="3.30.565.10">
    <property type="entry name" value="Histidine kinase-like ATPase, C-terminal domain"/>
    <property type="match status" value="1"/>
</dbReference>
<feature type="transmembrane region" description="Helical" evidence="9">
    <location>
        <begin position="7"/>
        <end position="28"/>
    </location>
</feature>
<dbReference type="SMART" id="SM00387">
    <property type="entry name" value="HATPase_c"/>
    <property type="match status" value="1"/>
</dbReference>
<gene>
    <name evidence="11" type="ORF">Mco01_19030</name>
</gene>
<dbReference type="SUPFAM" id="SSF55874">
    <property type="entry name" value="ATPase domain of HSP90 chaperone/DNA topoisomerase II/histidine kinase"/>
    <property type="match status" value="1"/>
</dbReference>
<dbReference type="Pfam" id="PF23539">
    <property type="entry name" value="DUF7134"/>
    <property type="match status" value="1"/>
</dbReference>
<keyword evidence="6 11" id="KW-0418">Kinase</keyword>
<dbReference type="InterPro" id="IPR036890">
    <property type="entry name" value="HATPase_C_sf"/>
</dbReference>
<keyword evidence="4" id="KW-0808">Transferase</keyword>
<feature type="transmembrane region" description="Helical" evidence="9">
    <location>
        <begin position="57"/>
        <end position="77"/>
    </location>
</feature>
<dbReference type="Gene3D" id="1.20.5.1930">
    <property type="match status" value="1"/>
</dbReference>
<comment type="catalytic activity">
    <reaction evidence="1">
        <text>ATP + protein L-histidine = ADP + protein N-phospho-L-histidine.</text>
        <dbReference type="EC" id="2.7.13.3"/>
    </reaction>
</comment>
<keyword evidence="5" id="KW-0547">Nucleotide-binding</keyword>
<dbReference type="Pfam" id="PF07730">
    <property type="entry name" value="HisKA_3"/>
    <property type="match status" value="1"/>
</dbReference>
<keyword evidence="9" id="KW-0812">Transmembrane</keyword>
<dbReference type="EC" id="2.7.13.3" evidence="2"/>
<evidence type="ECO:0000259" key="10">
    <source>
        <dbReference type="SMART" id="SM00387"/>
    </source>
</evidence>
<keyword evidence="8" id="KW-0902">Two-component regulatory system</keyword>
<dbReference type="PANTHER" id="PTHR24421:SF10">
    <property type="entry name" value="NITRATE_NITRITE SENSOR PROTEIN NARQ"/>
    <property type="match status" value="1"/>
</dbReference>
<evidence type="ECO:0000256" key="2">
    <source>
        <dbReference type="ARBA" id="ARBA00012438"/>
    </source>
</evidence>
<evidence type="ECO:0000313" key="11">
    <source>
        <dbReference type="EMBL" id="GIH38903.1"/>
    </source>
</evidence>
<evidence type="ECO:0000256" key="7">
    <source>
        <dbReference type="ARBA" id="ARBA00022840"/>
    </source>
</evidence>
<evidence type="ECO:0000256" key="6">
    <source>
        <dbReference type="ARBA" id="ARBA00022777"/>
    </source>
</evidence>
<feature type="transmembrane region" description="Helical" evidence="9">
    <location>
        <begin position="34"/>
        <end position="50"/>
    </location>
</feature>